<accession>A0ACA8ZQC7</accession>
<protein>
    <submittedName>
        <fullName evidence="1">Uncharacterized protein</fullName>
    </submittedName>
</protein>
<evidence type="ECO:0000313" key="2">
    <source>
        <dbReference type="Proteomes" id="UP000635628"/>
    </source>
</evidence>
<evidence type="ECO:0000313" key="1">
    <source>
        <dbReference type="EMBL" id="CAB5500010.1"/>
    </source>
</evidence>
<gene>
    <name evidence="1" type="ORF">AZO1586R_1027</name>
</gene>
<name>A0ACA8ZQC7_9GAMM</name>
<dbReference type="Proteomes" id="UP000635628">
    <property type="component" value="Unassembled WGS sequence"/>
</dbReference>
<sequence length="976" mass="111003">MLKGNFNGIELGRIENGKKIHHPGWDHTFSAPKSVSMLALVAGDERLIEAHDKAVDYVLHYIEDNLAESRFRQGEAIETKKTANIIAAKFRHDISRDKDPQLHTHAAILNATFGGNGELRSLDSPALYEHKMLGGALYQSKLASIVKKLGYEVEIQDKATFEIKGVDKGLIKKASKRRMAIIEMQKQQGTSGAITAQYAALATRPEKEELSYQEKQALWRHDFGKKAINKMIVFSNQALKQPTLTQEQIKQQDLEALKAVNSAVRHLSENEAVFKAIDIAREAIVGSLGKCLPHQIKQAINAKIEHAELLHAKTTEIKILNNKPRDVQKRAYTTPELIEKEKLSLKIMREGRNQIEPIVAKDLSLNRGDIFTKGQTKAAIEILTTKDRFINIQGFAGTGKTYMLEEVLEQANKHKVKVIGMAPSNAAANVLKKETGIESKTVKKHLMGGLQKLNKKTGQQETPQPPKQRELWVIDESSFLSTSQVLAITKLATKENAQVVNLGDGKQLSGVEAGKPFIISQQKKYGLTTIKMDEIIRQTNTELKQAVYSATKGDIHSSFAKINKNIVQVQDNQGKDLPVLRRKMMAESYLAMTQEERADTLVISPANEDRFDVNEHIRKGLKNDNTLGNKSIQSTNLVNKNLTTEAKTKSYNYHEDNVVRFNRSYKKLGIEKNSYLRVFSIDVDKNELTLIDKDNQEVIWNLEKYASKNVEVYNENQREIRIGEELFWRRSGGTKDNKRHTNEKIKILNINRFSKSVKYVDLETAESQSMRLKDFENKHWEYSYCLTAHQAQGQSSKKVMINLESWRGKLSNQQAFYVEISRAKEEAIIFTDDKDKIQRQLTTKTGEKESSFEQVIDKRSNQSSDIYAKQKGLKTSEEFKQEQQQALRDKTDKYLKSLSADEMKKLENEYRKTTPNTLLKGFDKAKSGSRIKEIYQGQIRLYAQENRVSPQENTITTQEQNKVTTQKLQTSMEVSR</sequence>
<reference evidence="1" key="1">
    <citation type="submission" date="2020-05" db="EMBL/GenBank/DDBJ databases">
        <authorList>
            <person name="Petersen J."/>
            <person name="Sayavedra L."/>
        </authorList>
    </citation>
    <scope>NUCLEOTIDE SEQUENCE</scope>
    <source>
        <strain evidence="1">B azoricus SOX Menez Gwen</strain>
    </source>
</reference>
<dbReference type="EMBL" id="CAESAP020000172">
    <property type="protein sequence ID" value="CAB5500010.1"/>
    <property type="molecule type" value="Genomic_DNA"/>
</dbReference>
<comment type="caution">
    <text evidence="1">The sequence shown here is derived from an EMBL/GenBank/DDBJ whole genome shotgun (WGS) entry which is preliminary data.</text>
</comment>
<organism evidence="1 2">
    <name type="scientific">Bathymodiolus azoricus thioautotrophic gill symbiont</name>
    <dbReference type="NCBI Taxonomy" id="235205"/>
    <lineage>
        <taxon>Bacteria</taxon>
        <taxon>Pseudomonadati</taxon>
        <taxon>Pseudomonadota</taxon>
        <taxon>Gammaproteobacteria</taxon>
        <taxon>sulfur-oxidizing symbionts</taxon>
    </lineage>
</organism>
<keyword evidence="2" id="KW-1185">Reference proteome</keyword>
<proteinExistence type="predicted"/>